<feature type="domain" description="Flagellin C-terminal" evidence="6">
    <location>
        <begin position="216"/>
        <end position="295"/>
    </location>
</feature>
<dbReference type="InterPro" id="IPR013384">
    <property type="entry name" value="Flagell_FlgL"/>
</dbReference>
<keyword evidence="7" id="KW-0282">Flagellum</keyword>
<dbReference type="SUPFAM" id="SSF64518">
    <property type="entry name" value="Phase 1 flagellin"/>
    <property type="match status" value="1"/>
</dbReference>
<keyword evidence="7" id="KW-0969">Cilium</keyword>
<evidence type="ECO:0000256" key="2">
    <source>
        <dbReference type="ARBA" id="ARBA00005709"/>
    </source>
</evidence>
<protein>
    <submittedName>
        <fullName evidence="7">Flagellar hook-associated protein FlgL</fullName>
    </submittedName>
</protein>
<name>A0ABV5B8Z3_9BACL</name>
<keyword evidence="8" id="KW-1185">Reference proteome</keyword>
<dbReference type="PANTHER" id="PTHR42792:SF1">
    <property type="entry name" value="FLAGELLAR HOOK-ASSOCIATED PROTEIN 3"/>
    <property type="match status" value="1"/>
</dbReference>
<reference evidence="7 8" key="1">
    <citation type="submission" date="2024-09" db="EMBL/GenBank/DDBJ databases">
        <authorList>
            <person name="Ruan L."/>
        </authorList>
    </citation>
    <scope>NUCLEOTIDE SEQUENCE [LARGE SCALE GENOMIC DNA]</scope>
    <source>
        <strain evidence="7 8">D33</strain>
    </source>
</reference>
<dbReference type="Gene3D" id="1.20.1330.10">
    <property type="entry name" value="f41 fragment of flagellin, N-terminal domain"/>
    <property type="match status" value="1"/>
</dbReference>
<dbReference type="InterPro" id="IPR046358">
    <property type="entry name" value="Flagellin_C"/>
</dbReference>
<keyword evidence="4" id="KW-0175">Coiled coil</keyword>
<evidence type="ECO:0000259" key="6">
    <source>
        <dbReference type="Pfam" id="PF00700"/>
    </source>
</evidence>
<dbReference type="Proteomes" id="UP001580407">
    <property type="component" value="Unassembled WGS sequence"/>
</dbReference>
<dbReference type="InterPro" id="IPR001029">
    <property type="entry name" value="Flagellin_N"/>
</dbReference>
<evidence type="ECO:0000259" key="5">
    <source>
        <dbReference type="Pfam" id="PF00669"/>
    </source>
</evidence>
<dbReference type="Pfam" id="PF00700">
    <property type="entry name" value="Flagellin_C"/>
    <property type="match status" value="1"/>
</dbReference>
<evidence type="ECO:0000256" key="4">
    <source>
        <dbReference type="SAM" id="Coils"/>
    </source>
</evidence>
<feature type="domain" description="Flagellin N-terminal" evidence="5">
    <location>
        <begin position="4"/>
        <end position="137"/>
    </location>
</feature>
<comment type="subcellular location">
    <subcellularLocation>
        <location evidence="1">Bacterial flagellum</location>
    </subcellularLocation>
</comment>
<feature type="coiled-coil region" evidence="4">
    <location>
        <begin position="237"/>
        <end position="264"/>
    </location>
</feature>
<accession>A0ABV5B8Z3</accession>
<dbReference type="Pfam" id="PF00669">
    <property type="entry name" value="Flagellin_N"/>
    <property type="match status" value="1"/>
</dbReference>
<evidence type="ECO:0000313" key="8">
    <source>
        <dbReference type="Proteomes" id="UP001580407"/>
    </source>
</evidence>
<sequence>MRITQSMMSTSMMHNLQNNYRRMDKYQEQLMTNRQLNRPSDNPIGVADALNYRQEVSFTTQFTGNVDDAYSWMEFTDSVLTETSSIVQRLSELAVQGGTDTVPEDARENIAQEVGQLYNQLVSLGNSQFKGKYIFNGERVNEKPYPADPANTDYQLDDGEVEYQIGAGIYVPVNLIGDKVFGVSGDPNGLYAVVDSLKNALESDDTAGIQATIGQLQNSLQNITTVQAEAGGKQNRLDFTMSRLEDLQINYTDLQSKVEDTDMAKAISELKTSESIYQSSLDTIARIIRPTLLDFLK</sequence>
<dbReference type="RefSeq" id="WP_375525926.1">
    <property type="nucleotide sequence ID" value="NZ_JBHILM010000015.1"/>
</dbReference>
<dbReference type="InterPro" id="IPR001492">
    <property type="entry name" value="Flagellin"/>
</dbReference>
<keyword evidence="3" id="KW-0975">Bacterial flagellum</keyword>
<organism evidence="7 8">
    <name type="scientific">Paenibacillus terreus</name>
    <dbReference type="NCBI Taxonomy" id="1387834"/>
    <lineage>
        <taxon>Bacteria</taxon>
        <taxon>Bacillati</taxon>
        <taxon>Bacillota</taxon>
        <taxon>Bacilli</taxon>
        <taxon>Bacillales</taxon>
        <taxon>Paenibacillaceae</taxon>
        <taxon>Paenibacillus</taxon>
    </lineage>
</organism>
<comment type="caution">
    <text evidence="7">The sequence shown here is derived from an EMBL/GenBank/DDBJ whole genome shotgun (WGS) entry which is preliminary data.</text>
</comment>
<dbReference type="EMBL" id="JBHILM010000015">
    <property type="protein sequence ID" value="MFB5682169.1"/>
    <property type="molecule type" value="Genomic_DNA"/>
</dbReference>
<evidence type="ECO:0000256" key="3">
    <source>
        <dbReference type="ARBA" id="ARBA00023143"/>
    </source>
</evidence>
<dbReference type="NCBIfam" id="TIGR02550">
    <property type="entry name" value="flagell_flgL"/>
    <property type="match status" value="1"/>
</dbReference>
<gene>
    <name evidence="7" type="primary">flgL</name>
    <name evidence="7" type="ORF">ACE3NQ_14690</name>
</gene>
<comment type="similarity">
    <text evidence="2">Belongs to the bacterial flagellin family.</text>
</comment>
<proteinExistence type="inferred from homology"/>
<dbReference type="PANTHER" id="PTHR42792">
    <property type="entry name" value="FLAGELLIN"/>
    <property type="match status" value="1"/>
</dbReference>
<keyword evidence="7" id="KW-0966">Cell projection</keyword>
<evidence type="ECO:0000256" key="1">
    <source>
        <dbReference type="ARBA" id="ARBA00004365"/>
    </source>
</evidence>
<evidence type="ECO:0000313" key="7">
    <source>
        <dbReference type="EMBL" id="MFB5682169.1"/>
    </source>
</evidence>